<dbReference type="PANTHER" id="PTHR33067">
    <property type="entry name" value="RNA-DIRECTED DNA POLYMERASE-RELATED"/>
    <property type="match status" value="1"/>
</dbReference>
<reference evidence="3 4" key="1">
    <citation type="journal article" date="2018" name="PLoS Genet.">
        <title>Population sequencing reveals clonal diversity and ancestral inbreeding in the grapevine cultivar Chardonnay.</title>
        <authorList>
            <person name="Roach M.J."/>
            <person name="Johnson D.L."/>
            <person name="Bohlmann J."/>
            <person name="van Vuuren H.J."/>
            <person name="Jones S.J."/>
            <person name="Pretorius I.S."/>
            <person name="Schmidt S.A."/>
            <person name="Borneman A.R."/>
        </authorList>
    </citation>
    <scope>NUCLEOTIDE SEQUENCE [LARGE SCALE GENOMIC DNA]</scope>
    <source>
        <strain evidence="4">cv. Chardonnay</strain>
        <tissue evidence="3">Leaf</tissue>
    </source>
</reference>
<feature type="region of interest" description="Disordered" evidence="1">
    <location>
        <begin position="121"/>
        <end position="196"/>
    </location>
</feature>
<dbReference type="Gene3D" id="2.40.70.10">
    <property type="entry name" value="Acid Proteases"/>
    <property type="match status" value="1"/>
</dbReference>
<dbReference type="AlphaFoldDB" id="A0A438CHK0"/>
<sequence>MLVLIMVFDTWMLVSYFYEGMSPTMKQLLETMSWDEPHERDLHKSKSQRNSKGGMYMLNEDVDLQAKLIALTKRLEELEVKEFHEVNAIYDNPIYMEQCSSYQSIEHELAISKLTSMHTVQEKGKFSSQPQQNLSGAHEIGETSESSTKKDEVKAIITLRGGKQVDQPMPKPKENKGEEQKENVKEQEKMKEVNEDDRSKEYEIVKKKKVKKKDMLLAPPFPMALQSKKVVNNTPEIFEVLKQVKVNIPLLDMIRQVPAYAKFLKDLCTIRKMCLIQIDNFYYPVDFVVLDTEQGTSGLNHVPIILGRPFLATANALINCQSGVMQLTFGNMTIELNIFHSCKKHGTKEEEELKEAYLIELPMEELVKENVEDNFSKLGEVISNERIEVWRINEEIQPLKLMKWSFNFKKVKTMKHGVHNNLKTMKKKLKEWHDQLIQKNKFKEGYFKPHFFRESLSTKELMENKKKSSNIEKEFVVINDRNGEDTNPESPPGFSFFEPPVSGHPNQRNVARSSMDKGKSKMFALGKLPHVVVQSIVAEAPAPTLFTKSSPPPNQPLQFQFIKAPKKKLTTSAREDCSGRKFHEECYYDFKAFVASPLTKFSMELCCRYFLEPFMVPRPLFYPCIIQEFYYTMTSRGVYPPSVIYFKIDGRQGMMNFEMVARALDIPFTLPNPTEFQSITQTEAIEMIMSYAPMSILANMQCKDKVHLKHLQRAKKYPLFFPRMLGTILEYYGFPIEPDKEKKHHCREVYTVSRWQGSVTKTKSTLTSASLTTENEHHYVPPPNLILKDFGDGEDTPPRPPTAPTPQATSTPPNRDTIAHILASLSSTPNIGPSSSDGYVHISAEAFNQLLARLDMIQENQANIQLTQQQLVQRVYELTMAVQQWKSSSKKPASVHDATPLSIPTTQGTNSSERESRVPTTILTPSEIIHSSPSHA</sequence>
<evidence type="ECO:0000256" key="2">
    <source>
        <dbReference type="SAM" id="SignalP"/>
    </source>
</evidence>
<evidence type="ECO:0000256" key="1">
    <source>
        <dbReference type="SAM" id="MobiDB-lite"/>
    </source>
</evidence>
<evidence type="ECO:0000313" key="4">
    <source>
        <dbReference type="Proteomes" id="UP000288805"/>
    </source>
</evidence>
<evidence type="ECO:0000313" key="3">
    <source>
        <dbReference type="EMBL" id="RVW22692.1"/>
    </source>
</evidence>
<proteinExistence type="predicted"/>
<dbReference type="InterPro" id="IPR021109">
    <property type="entry name" value="Peptidase_aspartic_dom_sf"/>
</dbReference>
<dbReference type="PANTHER" id="PTHR33067:SF32">
    <property type="entry name" value="ASPARTIC PEPTIDASE DDI1-TYPE DOMAIN-CONTAINING PROTEIN"/>
    <property type="match status" value="1"/>
</dbReference>
<keyword evidence="2" id="KW-0732">Signal</keyword>
<organism evidence="3 4">
    <name type="scientific">Vitis vinifera</name>
    <name type="common">Grape</name>
    <dbReference type="NCBI Taxonomy" id="29760"/>
    <lineage>
        <taxon>Eukaryota</taxon>
        <taxon>Viridiplantae</taxon>
        <taxon>Streptophyta</taxon>
        <taxon>Embryophyta</taxon>
        <taxon>Tracheophyta</taxon>
        <taxon>Spermatophyta</taxon>
        <taxon>Magnoliopsida</taxon>
        <taxon>eudicotyledons</taxon>
        <taxon>Gunneridae</taxon>
        <taxon>Pentapetalae</taxon>
        <taxon>rosids</taxon>
        <taxon>Vitales</taxon>
        <taxon>Vitaceae</taxon>
        <taxon>Viteae</taxon>
        <taxon>Vitis</taxon>
    </lineage>
</organism>
<feature type="compositionally biased region" description="Polar residues" evidence="1">
    <location>
        <begin position="902"/>
        <end position="911"/>
    </location>
</feature>
<name>A0A438CHK0_VITVI</name>
<feature type="signal peptide" evidence="2">
    <location>
        <begin position="1"/>
        <end position="16"/>
    </location>
</feature>
<protein>
    <submittedName>
        <fullName evidence="3">Uncharacterized protein</fullName>
    </submittedName>
</protein>
<feature type="region of interest" description="Disordered" evidence="1">
    <location>
        <begin position="886"/>
        <end position="936"/>
    </location>
</feature>
<comment type="caution">
    <text evidence="3">The sequence shown here is derived from an EMBL/GenBank/DDBJ whole genome shotgun (WGS) entry which is preliminary data.</text>
</comment>
<accession>A0A438CHK0</accession>
<dbReference type="Proteomes" id="UP000288805">
    <property type="component" value="Unassembled WGS sequence"/>
</dbReference>
<feature type="region of interest" description="Disordered" evidence="1">
    <location>
        <begin position="775"/>
        <end position="815"/>
    </location>
</feature>
<feature type="compositionally biased region" description="Basic and acidic residues" evidence="1">
    <location>
        <begin position="171"/>
        <end position="196"/>
    </location>
</feature>
<feature type="compositionally biased region" description="Polar residues" evidence="1">
    <location>
        <begin position="126"/>
        <end position="135"/>
    </location>
</feature>
<feature type="compositionally biased region" description="Polar residues" evidence="1">
    <location>
        <begin position="918"/>
        <end position="936"/>
    </location>
</feature>
<feature type="chain" id="PRO_5019357128" evidence="2">
    <location>
        <begin position="17"/>
        <end position="936"/>
    </location>
</feature>
<gene>
    <name evidence="3" type="ORF">CK203_099594</name>
</gene>
<dbReference type="EMBL" id="QGNW01002222">
    <property type="protein sequence ID" value="RVW22692.1"/>
    <property type="molecule type" value="Genomic_DNA"/>
</dbReference>